<dbReference type="InterPro" id="IPR005950">
    <property type="entry name" value="ModA"/>
</dbReference>
<accession>A0A1G5MYJ8</accession>
<evidence type="ECO:0000256" key="5">
    <source>
        <dbReference type="SAM" id="SignalP"/>
    </source>
</evidence>
<keyword evidence="3 5" id="KW-0732">Signal</keyword>
<proteinExistence type="inferred from homology"/>
<keyword evidence="7" id="KW-1185">Reference proteome</keyword>
<gene>
    <name evidence="6" type="ORF">SAMN03080610_01187</name>
</gene>
<evidence type="ECO:0000313" key="7">
    <source>
        <dbReference type="Proteomes" id="UP000199347"/>
    </source>
</evidence>
<dbReference type="EMBL" id="FMVW01000002">
    <property type="protein sequence ID" value="SCZ29974.1"/>
    <property type="molecule type" value="Genomic_DNA"/>
</dbReference>
<comment type="similarity">
    <text evidence="1">Belongs to the bacterial solute-binding protein ModA family.</text>
</comment>
<feature type="chain" id="PRO_5011729251" evidence="5">
    <location>
        <begin position="28"/>
        <end position="258"/>
    </location>
</feature>
<sequence length="258" mass="27152">MAKRRFLPGVALVLAQVLSLAAPRAMADELHVYAGAGLRQPVSAIADLFKAETDTDVVIEFGGSGQIMARYAEAGEGDVFVPGSTFYSDKLKEKGLVRSTRLLVEHGPVLAVTKAKAGEIGTFADLAKPGVRLGLGDPEAMALGRTAEDILKASGMAEEILPNVSVRAATVKQLALYVFDGDVDAAIIAASDAAMNPDKVAVVAIPKEWYTAEIVPVVVLTTAKKPDAAEAFAEKLASDEGRAVWKRFGFTPVARDGE</sequence>
<reference evidence="6 7" key="1">
    <citation type="submission" date="2016-10" db="EMBL/GenBank/DDBJ databases">
        <authorList>
            <person name="de Groot N.N."/>
        </authorList>
    </citation>
    <scope>NUCLEOTIDE SEQUENCE [LARGE SCALE GENOMIC DNA]</scope>
    <source>
        <strain evidence="6 7">DSM 2698</strain>
    </source>
</reference>
<dbReference type="STRING" id="1120955.SAMN03080610_01187"/>
<dbReference type="AlphaFoldDB" id="A0A1G5MYJ8"/>
<feature type="binding site" evidence="4">
    <location>
        <position position="171"/>
    </location>
    <ligand>
        <name>molybdate</name>
        <dbReference type="ChEBI" id="CHEBI:36264"/>
    </ligand>
</feature>
<keyword evidence="4" id="KW-0500">Molybdenum</keyword>
<protein>
    <submittedName>
        <fullName evidence="6">Molybdate transport system substrate-binding protein</fullName>
    </submittedName>
</protein>
<organism evidence="6 7">
    <name type="scientific">Afifella marina DSM 2698</name>
    <dbReference type="NCBI Taxonomy" id="1120955"/>
    <lineage>
        <taxon>Bacteria</taxon>
        <taxon>Pseudomonadati</taxon>
        <taxon>Pseudomonadota</taxon>
        <taxon>Alphaproteobacteria</taxon>
        <taxon>Hyphomicrobiales</taxon>
        <taxon>Afifellaceae</taxon>
        <taxon>Afifella</taxon>
    </lineage>
</organism>
<dbReference type="PIRSF" id="PIRSF004846">
    <property type="entry name" value="ModA"/>
    <property type="match status" value="1"/>
</dbReference>
<evidence type="ECO:0000256" key="1">
    <source>
        <dbReference type="ARBA" id="ARBA00009175"/>
    </source>
</evidence>
<dbReference type="Gene3D" id="3.40.190.10">
    <property type="entry name" value="Periplasmic binding protein-like II"/>
    <property type="match status" value="2"/>
</dbReference>
<dbReference type="GO" id="GO:0015689">
    <property type="term" value="P:molybdate ion transport"/>
    <property type="evidence" value="ECO:0007669"/>
    <property type="project" value="InterPro"/>
</dbReference>
<dbReference type="GO" id="GO:0046872">
    <property type="term" value="F:metal ion binding"/>
    <property type="evidence" value="ECO:0007669"/>
    <property type="project" value="UniProtKB-KW"/>
</dbReference>
<dbReference type="PANTHER" id="PTHR30632:SF17">
    <property type="entry name" value="MOLYBDATE-BINDING PROTEIN MODA"/>
    <property type="match status" value="1"/>
</dbReference>
<dbReference type="PANTHER" id="PTHR30632">
    <property type="entry name" value="MOLYBDATE-BINDING PERIPLASMIC PROTEIN"/>
    <property type="match status" value="1"/>
</dbReference>
<dbReference type="InterPro" id="IPR050682">
    <property type="entry name" value="ModA/WtpA"/>
</dbReference>
<dbReference type="NCBIfam" id="TIGR01256">
    <property type="entry name" value="modA"/>
    <property type="match status" value="1"/>
</dbReference>
<dbReference type="OrthoDB" id="9802127at2"/>
<evidence type="ECO:0000256" key="4">
    <source>
        <dbReference type="PIRSR" id="PIRSR004846-1"/>
    </source>
</evidence>
<dbReference type="SUPFAM" id="SSF53850">
    <property type="entry name" value="Periplasmic binding protein-like II"/>
    <property type="match status" value="1"/>
</dbReference>
<dbReference type="RefSeq" id="WP_092810551.1">
    <property type="nucleotide sequence ID" value="NZ_FMVW01000002.1"/>
</dbReference>
<dbReference type="GO" id="GO:0030288">
    <property type="term" value="C:outer membrane-bounded periplasmic space"/>
    <property type="evidence" value="ECO:0007669"/>
    <property type="project" value="TreeGrafter"/>
</dbReference>
<dbReference type="GO" id="GO:0030973">
    <property type="term" value="F:molybdate ion binding"/>
    <property type="evidence" value="ECO:0007669"/>
    <property type="project" value="TreeGrafter"/>
</dbReference>
<keyword evidence="2 4" id="KW-0479">Metal-binding</keyword>
<evidence type="ECO:0000256" key="3">
    <source>
        <dbReference type="ARBA" id="ARBA00022729"/>
    </source>
</evidence>
<feature type="binding site" evidence="4">
    <location>
        <position position="64"/>
    </location>
    <ligand>
        <name>molybdate</name>
        <dbReference type="ChEBI" id="CHEBI:36264"/>
    </ligand>
</feature>
<feature type="signal peptide" evidence="5">
    <location>
        <begin position="1"/>
        <end position="27"/>
    </location>
</feature>
<name>A0A1G5MYJ8_AFIMA</name>
<evidence type="ECO:0000313" key="6">
    <source>
        <dbReference type="EMBL" id="SCZ29974.1"/>
    </source>
</evidence>
<dbReference type="Proteomes" id="UP000199347">
    <property type="component" value="Unassembled WGS sequence"/>
</dbReference>
<evidence type="ECO:0000256" key="2">
    <source>
        <dbReference type="ARBA" id="ARBA00022723"/>
    </source>
</evidence>
<dbReference type="Pfam" id="PF13531">
    <property type="entry name" value="SBP_bac_11"/>
    <property type="match status" value="1"/>
</dbReference>